<dbReference type="PANTHER" id="PTHR33026">
    <property type="entry name" value="OS06G0360600 PROTEIN"/>
    <property type="match status" value="1"/>
</dbReference>
<feature type="transmembrane region" description="Helical" evidence="1">
    <location>
        <begin position="97"/>
        <end position="121"/>
    </location>
</feature>
<keyword evidence="1" id="KW-0472">Membrane</keyword>
<keyword evidence="3" id="KW-1185">Reference proteome</keyword>
<sequence>MLEVLRRLKGAGLTGVKVLWTFFERRIQPLMARVHPLFRYTGASDPTRMSPDVLMPADVRSRVWAVIKRLEDMPKLDRHEQGLAPNPVARHAGYDPVAVSICYFFSVALCVPSSSTLYLAWL</sequence>
<dbReference type="PANTHER" id="PTHR33026:SF7">
    <property type="entry name" value="OS03G0100275 PROTEIN"/>
    <property type="match status" value="1"/>
</dbReference>
<keyword evidence="1" id="KW-0812">Transmembrane</keyword>
<proteinExistence type="predicted"/>
<name>A0A1E5VYM5_9POAL</name>
<evidence type="ECO:0000256" key="1">
    <source>
        <dbReference type="SAM" id="Phobius"/>
    </source>
</evidence>
<dbReference type="EMBL" id="LWDX02026045">
    <property type="protein sequence ID" value="OEL30223.1"/>
    <property type="molecule type" value="Genomic_DNA"/>
</dbReference>
<dbReference type="Proteomes" id="UP000095767">
    <property type="component" value="Unassembled WGS sequence"/>
</dbReference>
<evidence type="ECO:0000313" key="3">
    <source>
        <dbReference type="Proteomes" id="UP000095767"/>
    </source>
</evidence>
<evidence type="ECO:0000313" key="2">
    <source>
        <dbReference type="EMBL" id="OEL30223.1"/>
    </source>
</evidence>
<dbReference type="AlphaFoldDB" id="A0A1E5VYM5"/>
<reference evidence="2 3" key="1">
    <citation type="submission" date="2016-09" db="EMBL/GenBank/DDBJ databases">
        <title>The draft genome of Dichanthelium oligosanthes: A C3 panicoid grass species.</title>
        <authorList>
            <person name="Studer A.J."/>
            <person name="Schnable J.C."/>
            <person name="Brutnell T.P."/>
        </authorList>
    </citation>
    <scope>NUCLEOTIDE SEQUENCE [LARGE SCALE GENOMIC DNA]</scope>
    <source>
        <strain evidence="3">cv. Kellogg 1175</strain>
        <tissue evidence="2">Leaf</tissue>
    </source>
</reference>
<gene>
    <name evidence="2" type="ORF">BAE44_0008758</name>
</gene>
<accession>A0A1E5VYM5</accession>
<keyword evidence="1" id="KW-1133">Transmembrane helix</keyword>
<organism evidence="2 3">
    <name type="scientific">Dichanthelium oligosanthes</name>
    <dbReference type="NCBI Taxonomy" id="888268"/>
    <lineage>
        <taxon>Eukaryota</taxon>
        <taxon>Viridiplantae</taxon>
        <taxon>Streptophyta</taxon>
        <taxon>Embryophyta</taxon>
        <taxon>Tracheophyta</taxon>
        <taxon>Spermatophyta</taxon>
        <taxon>Magnoliopsida</taxon>
        <taxon>Liliopsida</taxon>
        <taxon>Poales</taxon>
        <taxon>Poaceae</taxon>
        <taxon>PACMAD clade</taxon>
        <taxon>Panicoideae</taxon>
        <taxon>Panicodae</taxon>
        <taxon>Paniceae</taxon>
        <taxon>Dichantheliinae</taxon>
        <taxon>Dichanthelium</taxon>
    </lineage>
</organism>
<protein>
    <submittedName>
        <fullName evidence="2">Uncharacterized protein</fullName>
    </submittedName>
</protein>
<comment type="caution">
    <text evidence="2">The sequence shown here is derived from an EMBL/GenBank/DDBJ whole genome shotgun (WGS) entry which is preliminary data.</text>
</comment>